<evidence type="ECO:0000313" key="5">
    <source>
        <dbReference type="EMBL" id="HIV09468.1"/>
    </source>
</evidence>
<sequence>MKPYPAYRPTGLPWLPQIPAHWEQRRAKNIFTESSKIVGRDAKNYPLLSLTLRGVIHRDIDSGKGKFPASFDTYKVVEKGNMVFCLFDVEETPRTVGLSEYEGMITGAYTIFQVHGVNARFIYYYYLALDNVKALQPLYSGLRKTIPIERLLGMRLPVPPREEQDRIVRFLDAKVAQIDRLIAIKQRQIEDLVNLKKKIIHQAVCGETSKVGLRATGIPWNPQCPQHWNIQRAKYLFFTEKTLNVGNKEKNVLSLTLNGVIRNNSDSPIGLSPQSYATYQLFNPNDLVFKLIDLNNVSTSRVGLVPERGVMSSAYLRLIARKKCNVRYFFYQYYDLWLRNVYNGLGAGVRQTLDATDLLNMMVLLPPPQEQDEIVYNLDNAVIKIAETSSVLMKQIDCLKELKARLISDVVTGAVDVRGKEA</sequence>
<evidence type="ECO:0000256" key="3">
    <source>
        <dbReference type="ARBA" id="ARBA00023125"/>
    </source>
</evidence>
<comment type="similarity">
    <text evidence="1">Belongs to the type-I restriction system S methylase family.</text>
</comment>
<dbReference type="GO" id="GO:0004519">
    <property type="term" value="F:endonuclease activity"/>
    <property type="evidence" value="ECO:0007669"/>
    <property type="project" value="UniProtKB-KW"/>
</dbReference>
<dbReference type="SUPFAM" id="SSF116734">
    <property type="entry name" value="DNA methylase specificity domain"/>
    <property type="match status" value="2"/>
</dbReference>
<keyword evidence="3" id="KW-0238">DNA-binding</keyword>
<organism evidence="5 6">
    <name type="scientific">Candidatus Spyradenecus faecavium</name>
    <dbReference type="NCBI Taxonomy" id="2840947"/>
    <lineage>
        <taxon>Bacteria</taxon>
        <taxon>Pseudomonadati</taxon>
        <taxon>Lentisphaerota</taxon>
        <taxon>Lentisphaeria</taxon>
        <taxon>Lentisphaerales</taxon>
        <taxon>Lentisphaeraceae</taxon>
        <taxon>Lentisphaeraceae incertae sedis</taxon>
        <taxon>Candidatus Spyradenecus</taxon>
    </lineage>
</organism>
<evidence type="ECO:0000259" key="4">
    <source>
        <dbReference type="Pfam" id="PF01420"/>
    </source>
</evidence>
<evidence type="ECO:0000256" key="2">
    <source>
        <dbReference type="ARBA" id="ARBA00022747"/>
    </source>
</evidence>
<keyword evidence="2" id="KW-0680">Restriction system</keyword>
<evidence type="ECO:0000256" key="1">
    <source>
        <dbReference type="ARBA" id="ARBA00010923"/>
    </source>
</evidence>
<reference evidence="5" key="2">
    <citation type="journal article" date="2021" name="PeerJ">
        <title>Extensive microbial diversity within the chicken gut microbiome revealed by metagenomics and culture.</title>
        <authorList>
            <person name="Gilroy R."/>
            <person name="Ravi A."/>
            <person name="Getino M."/>
            <person name="Pursley I."/>
            <person name="Horton D.L."/>
            <person name="Alikhan N.F."/>
            <person name="Baker D."/>
            <person name="Gharbi K."/>
            <person name="Hall N."/>
            <person name="Watson M."/>
            <person name="Adriaenssens E.M."/>
            <person name="Foster-Nyarko E."/>
            <person name="Jarju S."/>
            <person name="Secka A."/>
            <person name="Antonio M."/>
            <person name="Oren A."/>
            <person name="Chaudhuri R.R."/>
            <person name="La Ragione R."/>
            <person name="Hildebrand F."/>
            <person name="Pallen M.J."/>
        </authorList>
    </citation>
    <scope>NUCLEOTIDE SEQUENCE</scope>
    <source>
        <strain evidence="5">35461</strain>
    </source>
</reference>
<keyword evidence="5" id="KW-0378">Hydrolase</keyword>
<dbReference type="Proteomes" id="UP000886845">
    <property type="component" value="Unassembled WGS sequence"/>
</dbReference>
<dbReference type="InterPro" id="IPR044946">
    <property type="entry name" value="Restrct_endonuc_typeI_TRD_sf"/>
</dbReference>
<dbReference type="GO" id="GO:0009307">
    <property type="term" value="P:DNA restriction-modification system"/>
    <property type="evidence" value="ECO:0007669"/>
    <property type="project" value="UniProtKB-KW"/>
</dbReference>
<feature type="domain" description="Type I restriction modification DNA specificity" evidence="4">
    <location>
        <begin position="281"/>
        <end position="381"/>
    </location>
</feature>
<accession>A0A9D1NNM9</accession>
<dbReference type="AlphaFoldDB" id="A0A9D1NNM9"/>
<keyword evidence="5" id="KW-0540">Nuclease</keyword>
<dbReference type="InterPro" id="IPR051212">
    <property type="entry name" value="Type-I_RE_S_subunit"/>
</dbReference>
<dbReference type="CDD" id="cd16961">
    <property type="entry name" value="RMtype1_S_TRD-CR_like"/>
    <property type="match status" value="1"/>
</dbReference>
<dbReference type="Gene3D" id="1.10.287.1120">
    <property type="entry name" value="Bipartite methylase S protein"/>
    <property type="match status" value="1"/>
</dbReference>
<feature type="domain" description="Type I restriction modification DNA specificity" evidence="4">
    <location>
        <begin position="113"/>
        <end position="186"/>
    </location>
</feature>
<dbReference type="EMBL" id="DVOR01000161">
    <property type="protein sequence ID" value="HIV09468.1"/>
    <property type="molecule type" value="Genomic_DNA"/>
</dbReference>
<comment type="caution">
    <text evidence="5">The sequence shown here is derived from an EMBL/GenBank/DDBJ whole genome shotgun (WGS) entry which is preliminary data.</text>
</comment>
<proteinExistence type="inferred from homology"/>
<dbReference type="Gene3D" id="3.90.220.20">
    <property type="entry name" value="DNA methylase specificity domains"/>
    <property type="match status" value="2"/>
</dbReference>
<name>A0A9D1NNM9_9BACT</name>
<gene>
    <name evidence="5" type="ORF">IAC79_05080</name>
</gene>
<dbReference type="PANTHER" id="PTHR43140:SF1">
    <property type="entry name" value="TYPE I RESTRICTION ENZYME ECOKI SPECIFICITY SUBUNIT"/>
    <property type="match status" value="1"/>
</dbReference>
<reference evidence="5" key="1">
    <citation type="submission" date="2020-10" db="EMBL/GenBank/DDBJ databases">
        <authorList>
            <person name="Gilroy R."/>
        </authorList>
    </citation>
    <scope>NUCLEOTIDE SEQUENCE</scope>
    <source>
        <strain evidence="5">35461</strain>
    </source>
</reference>
<dbReference type="InterPro" id="IPR000055">
    <property type="entry name" value="Restrct_endonuc_typeI_TRD"/>
</dbReference>
<dbReference type="GO" id="GO:0003677">
    <property type="term" value="F:DNA binding"/>
    <property type="evidence" value="ECO:0007669"/>
    <property type="project" value="UniProtKB-KW"/>
</dbReference>
<evidence type="ECO:0000313" key="6">
    <source>
        <dbReference type="Proteomes" id="UP000886845"/>
    </source>
</evidence>
<keyword evidence="5" id="KW-0255">Endonuclease</keyword>
<dbReference type="PANTHER" id="PTHR43140">
    <property type="entry name" value="TYPE-1 RESTRICTION ENZYME ECOKI SPECIFICITY PROTEIN"/>
    <property type="match status" value="1"/>
</dbReference>
<dbReference type="Pfam" id="PF01420">
    <property type="entry name" value="Methylase_S"/>
    <property type="match status" value="2"/>
</dbReference>
<protein>
    <submittedName>
        <fullName evidence="5">Restriction endonuclease subunit S</fullName>
    </submittedName>
</protein>